<accession>A0A8D0FP81</accession>
<reference evidence="3" key="1">
    <citation type="submission" date="2025-08" db="UniProtKB">
        <authorList>
            <consortium name="Ensembl"/>
        </authorList>
    </citation>
    <scope>IDENTIFICATION</scope>
</reference>
<comment type="subcellular location">
    <subcellularLocation>
        <location evidence="1">Secreted</location>
    </subcellularLocation>
</comment>
<dbReference type="Ensembl" id="ENSSOCT00000019200.1">
    <property type="protein sequence ID" value="ENSSOCP00000018726.1"/>
    <property type="gene ID" value="ENSSOCG00000014030.1"/>
</dbReference>
<dbReference type="PROSITE" id="PS51311">
    <property type="entry name" value="SCGB"/>
    <property type="match status" value="1"/>
</dbReference>
<evidence type="ECO:0000313" key="3">
    <source>
        <dbReference type="Ensembl" id="ENSSOCP00000018726.1"/>
    </source>
</evidence>
<sequence length="97" mass="9872">ACKAANTVKGLFAGLHSVPHTAGAGSAHDVVPSFLLTLLEGSAEQVYAGLISQYNVDDVTGAALGALKECIDELSPAHVKALVDLLVTHSFSADTSP</sequence>
<dbReference type="InterPro" id="IPR016126">
    <property type="entry name" value="Secretoglobin"/>
</dbReference>
<dbReference type="GO" id="GO:0005576">
    <property type="term" value="C:extracellular region"/>
    <property type="evidence" value="ECO:0007669"/>
    <property type="project" value="UniProtKB-SubCell"/>
</dbReference>
<keyword evidence="2" id="KW-0964">Secreted</keyword>
<dbReference type="AlphaFoldDB" id="A0A8D0FP81"/>
<evidence type="ECO:0000256" key="1">
    <source>
        <dbReference type="ARBA" id="ARBA00004613"/>
    </source>
</evidence>
<evidence type="ECO:0000256" key="2">
    <source>
        <dbReference type="ARBA" id="ARBA00022525"/>
    </source>
</evidence>
<dbReference type="SUPFAM" id="SSF48201">
    <property type="entry name" value="Uteroglobin-like"/>
    <property type="match status" value="1"/>
</dbReference>
<proteinExistence type="predicted"/>
<dbReference type="Pfam" id="PF01099">
    <property type="entry name" value="Uteroglobin"/>
    <property type="match status" value="1"/>
</dbReference>
<name>A0A8D0FP81_STROC</name>
<dbReference type="InterPro" id="IPR035960">
    <property type="entry name" value="Secretoglobin_sf"/>
</dbReference>
<evidence type="ECO:0000313" key="4">
    <source>
        <dbReference type="Proteomes" id="UP000694551"/>
    </source>
</evidence>
<dbReference type="Proteomes" id="UP000694551">
    <property type="component" value="Unplaced"/>
</dbReference>
<organism evidence="3 4">
    <name type="scientific">Strix occidentalis caurina</name>
    <name type="common">northern spotted owl</name>
    <dbReference type="NCBI Taxonomy" id="311401"/>
    <lineage>
        <taxon>Eukaryota</taxon>
        <taxon>Metazoa</taxon>
        <taxon>Chordata</taxon>
        <taxon>Craniata</taxon>
        <taxon>Vertebrata</taxon>
        <taxon>Euteleostomi</taxon>
        <taxon>Archelosauria</taxon>
        <taxon>Archosauria</taxon>
        <taxon>Dinosauria</taxon>
        <taxon>Saurischia</taxon>
        <taxon>Theropoda</taxon>
        <taxon>Coelurosauria</taxon>
        <taxon>Aves</taxon>
        <taxon>Neognathae</taxon>
        <taxon>Neoaves</taxon>
        <taxon>Telluraves</taxon>
        <taxon>Strigiformes</taxon>
        <taxon>Strigidae</taxon>
        <taxon>Strix</taxon>
    </lineage>
</organism>
<evidence type="ECO:0008006" key="5">
    <source>
        <dbReference type="Google" id="ProtNLM"/>
    </source>
</evidence>
<reference evidence="3" key="2">
    <citation type="submission" date="2025-09" db="UniProtKB">
        <authorList>
            <consortium name="Ensembl"/>
        </authorList>
    </citation>
    <scope>IDENTIFICATION</scope>
</reference>
<protein>
    <recommendedName>
        <fullName evidence="5">Secretoglobin family 1C member 1</fullName>
    </recommendedName>
</protein>
<keyword evidence="4" id="KW-1185">Reference proteome</keyword>